<organism evidence="1">
    <name type="scientific">viral metagenome</name>
    <dbReference type="NCBI Taxonomy" id="1070528"/>
    <lineage>
        <taxon>unclassified sequences</taxon>
        <taxon>metagenomes</taxon>
        <taxon>organismal metagenomes</taxon>
    </lineage>
</organism>
<accession>A0A6C0EB40</accession>
<proteinExistence type="predicted"/>
<evidence type="ECO:0000313" key="1">
    <source>
        <dbReference type="EMBL" id="QHT26304.1"/>
    </source>
</evidence>
<protein>
    <submittedName>
        <fullName evidence="1">Uncharacterized protein</fullName>
    </submittedName>
</protein>
<name>A0A6C0EB40_9ZZZZ</name>
<reference evidence="1" key="1">
    <citation type="journal article" date="2020" name="Nature">
        <title>Giant virus diversity and host interactions through global metagenomics.</title>
        <authorList>
            <person name="Schulz F."/>
            <person name="Roux S."/>
            <person name="Paez-Espino D."/>
            <person name="Jungbluth S."/>
            <person name="Walsh D.A."/>
            <person name="Denef V.J."/>
            <person name="McMahon K.D."/>
            <person name="Konstantinidis K.T."/>
            <person name="Eloe-Fadrosh E.A."/>
            <person name="Kyrpides N.C."/>
            <person name="Woyke T."/>
        </authorList>
    </citation>
    <scope>NUCLEOTIDE SEQUENCE</scope>
    <source>
        <strain evidence="1">GVMAG-M-3300023179-27</strain>
    </source>
</reference>
<dbReference type="AlphaFoldDB" id="A0A6C0EB40"/>
<sequence>MSDIYGALLCDTLNYYYKSLTNRFFDIKVIKDYPDNKKYMLFKKYMICKLIDDLRYLPKLDLDIGTCYIKIHNSTGIVKTIIKNCSFSVLKNYISTIGKNKTDGVYGTKLLSKISVNENNVTDLFLNYEETNMQITVEDVLICENIEYTDVDIMQIEYIDIMTADISTEILKIGDCKKRNIYCLI</sequence>
<dbReference type="EMBL" id="MN739784">
    <property type="protein sequence ID" value="QHT26304.1"/>
    <property type="molecule type" value="Genomic_DNA"/>
</dbReference>